<feature type="compositionally biased region" description="Polar residues" evidence="1">
    <location>
        <begin position="61"/>
        <end position="86"/>
    </location>
</feature>
<sequence length="338" mass="38369">MPIGGEELNQSSDHQAKKAPTNATASQKRKLQNRAAQKTYREKRKRKLQELEELTARSGPSDRSTNGNTSVGLMGSHLSNTFPPPDSNTNTVEHPDWLFDFISPTAIDLTSPSMTTMPHTTIITYQVCFPDLPTEQQRAALSRKVFAAYSRTRTQNLFDPYQNHLNISTLSFAAGFFANALSLGMSDHMYCNPSAQSSFYRPRITESPYADTMMLAVQRSFEGLKPDLRPTCAQIVQSHHPAIDFFPFPNFRRRLIEGLAHNPPLINEIEFWEDLKTDAIVCWGNASADLGGGGVPWDARSWEAKEWFLNKYIGLLGDEEDELWRASRWWREMRGEYT</sequence>
<protein>
    <recommendedName>
        <fullName evidence="2">BZIP domain-containing protein</fullName>
    </recommendedName>
</protein>
<dbReference type="Proteomes" id="UP001521785">
    <property type="component" value="Unassembled WGS sequence"/>
</dbReference>
<comment type="caution">
    <text evidence="3">The sequence shown here is derived from an EMBL/GenBank/DDBJ whole genome shotgun (WGS) entry which is preliminary data.</text>
</comment>
<dbReference type="Pfam" id="PF11905">
    <property type="entry name" value="DUF3425"/>
    <property type="match status" value="1"/>
</dbReference>
<gene>
    <name evidence="3" type="ORF">SLS60_007970</name>
</gene>
<reference evidence="3 4" key="1">
    <citation type="submission" date="2024-02" db="EMBL/GenBank/DDBJ databases">
        <title>De novo assembly and annotation of 12 fungi associated with fruit tree decline syndrome in Ontario, Canada.</title>
        <authorList>
            <person name="Sulman M."/>
            <person name="Ellouze W."/>
            <person name="Ilyukhin E."/>
        </authorList>
    </citation>
    <scope>NUCLEOTIDE SEQUENCE [LARGE SCALE GENOMIC DNA]</scope>
    <source>
        <strain evidence="3 4">M42-189</strain>
    </source>
</reference>
<dbReference type="PANTHER" id="PTHR38116">
    <property type="entry name" value="CHROMOSOME 7, WHOLE GENOME SHOTGUN SEQUENCE"/>
    <property type="match status" value="1"/>
</dbReference>
<evidence type="ECO:0000313" key="4">
    <source>
        <dbReference type="Proteomes" id="UP001521785"/>
    </source>
</evidence>
<organism evidence="3 4">
    <name type="scientific">Paraconiothyrium brasiliense</name>
    <dbReference type="NCBI Taxonomy" id="300254"/>
    <lineage>
        <taxon>Eukaryota</taxon>
        <taxon>Fungi</taxon>
        <taxon>Dikarya</taxon>
        <taxon>Ascomycota</taxon>
        <taxon>Pezizomycotina</taxon>
        <taxon>Dothideomycetes</taxon>
        <taxon>Pleosporomycetidae</taxon>
        <taxon>Pleosporales</taxon>
        <taxon>Massarineae</taxon>
        <taxon>Didymosphaeriaceae</taxon>
        <taxon>Paraconiothyrium</taxon>
    </lineage>
</organism>
<name>A0ABR3R3M9_9PLEO</name>
<proteinExistence type="predicted"/>
<dbReference type="CDD" id="cd14688">
    <property type="entry name" value="bZIP_YAP"/>
    <property type="match status" value="1"/>
</dbReference>
<feature type="region of interest" description="Disordered" evidence="1">
    <location>
        <begin position="1"/>
        <end position="86"/>
    </location>
</feature>
<evidence type="ECO:0000313" key="3">
    <source>
        <dbReference type="EMBL" id="KAL1598828.1"/>
    </source>
</evidence>
<dbReference type="InterPro" id="IPR021833">
    <property type="entry name" value="DUF3425"/>
</dbReference>
<dbReference type="SUPFAM" id="SSF57959">
    <property type="entry name" value="Leucine zipper domain"/>
    <property type="match status" value="1"/>
</dbReference>
<dbReference type="Gene3D" id="1.20.5.170">
    <property type="match status" value="1"/>
</dbReference>
<evidence type="ECO:0000259" key="2">
    <source>
        <dbReference type="PROSITE" id="PS00036"/>
    </source>
</evidence>
<accession>A0ABR3R3M9</accession>
<dbReference type="InterPro" id="IPR004827">
    <property type="entry name" value="bZIP"/>
</dbReference>
<dbReference type="InterPro" id="IPR046347">
    <property type="entry name" value="bZIP_sf"/>
</dbReference>
<keyword evidence="4" id="KW-1185">Reference proteome</keyword>
<dbReference type="PANTHER" id="PTHR38116:SF5">
    <property type="entry name" value="BZIP DOMAIN-CONTAINING PROTEIN"/>
    <property type="match status" value="1"/>
</dbReference>
<dbReference type="EMBL" id="JAKJXO020000011">
    <property type="protein sequence ID" value="KAL1598828.1"/>
    <property type="molecule type" value="Genomic_DNA"/>
</dbReference>
<feature type="domain" description="BZIP" evidence="2">
    <location>
        <begin position="28"/>
        <end position="43"/>
    </location>
</feature>
<evidence type="ECO:0000256" key="1">
    <source>
        <dbReference type="SAM" id="MobiDB-lite"/>
    </source>
</evidence>
<dbReference type="PROSITE" id="PS00036">
    <property type="entry name" value="BZIP_BASIC"/>
    <property type="match status" value="1"/>
</dbReference>